<feature type="non-terminal residue" evidence="1">
    <location>
        <position position="46"/>
    </location>
</feature>
<evidence type="ECO:0000313" key="1">
    <source>
        <dbReference type="EMBL" id="CAG8660374.1"/>
    </source>
</evidence>
<dbReference type="Proteomes" id="UP000789920">
    <property type="component" value="Unassembled WGS sequence"/>
</dbReference>
<name>A0ACA9NQ80_9GLOM</name>
<reference evidence="1" key="1">
    <citation type="submission" date="2021-06" db="EMBL/GenBank/DDBJ databases">
        <authorList>
            <person name="Kallberg Y."/>
            <person name="Tangrot J."/>
            <person name="Rosling A."/>
        </authorList>
    </citation>
    <scope>NUCLEOTIDE SEQUENCE</scope>
    <source>
        <strain evidence="1">MA461A</strain>
    </source>
</reference>
<accession>A0ACA9NQ80</accession>
<proteinExistence type="predicted"/>
<sequence length="46" mass="5318">MRTSEEEKDYEKVQNEDDSNPPTKKELIGWYFHNLGVGVYDVAAIT</sequence>
<comment type="caution">
    <text evidence="1">The sequence shown here is derived from an EMBL/GenBank/DDBJ whole genome shotgun (WGS) entry which is preliminary data.</text>
</comment>
<organism evidence="1 2">
    <name type="scientific">Racocetra persica</name>
    <dbReference type="NCBI Taxonomy" id="160502"/>
    <lineage>
        <taxon>Eukaryota</taxon>
        <taxon>Fungi</taxon>
        <taxon>Fungi incertae sedis</taxon>
        <taxon>Mucoromycota</taxon>
        <taxon>Glomeromycotina</taxon>
        <taxon>Glomeromycetes</taxon>
        <taxon>Diversisporales</taxon>
        <taxon>Gigasporaceae</taxon>
        <taxon>Racocetra</taxon>
    </lineage>
</organism>
<evidence type="ECO:0000313" key="2">
    <source>
        <dbReference type="Proteomes" id="UP000789920"/>
    </source>
</evidence>
<protein>
    <submittedName>
        <fullName evidence="1">4652_t:CDS:1</fullName>
    </submittedName>
</protein>
<dbReference type="EMBL" id="CAJVQC010014751">
    <property type="protein sequence ID" value="CAG8660374.1"/>
    <property type="molecule type" value="Genomic_DNA"/>
</dbReference>
<keyword evidence="2" id="KW-1185">Reference proteome</keyword>
<gene>
    <name evidence="1" type="ORF">RPERSI_LOCUS8252</name>
</gene>